<proteinExistence type="predicted"/>
<dbReference type="SMART" id="SM00547">
    <property type="entry name" value="ZnF_RBZ"/>
    <property type="match status" value="2"/>
</dbReference>
<evidence type="ECO:0000256" key="1">
    <source>
        <dbReference type="ARBA" id="ARBA00022723"/>
    </source>
</evidence>
<dbReference type="PROSITE" id="PS50199">
    <property type="entry name" value="ZF_RANBP2_2"/>
    <property type="match status" value="2"/>
</dbReference>
<feature type="domain" description="RanBP2-type" evidence="5">
    <location>
        <begin position="334"/>
        <end position="364"/>
    </location>
</feature>
<dbReference type="PANTHER" id="PTHR46622:SF3">
    <property type="entry name" value="ZINC ION BINDING PROTEIN"/>
    <property type="match status" value="1"/>
</dbReference>
<evidence type="ECO:0000313" key="7">
    <source>
        <dbReference type="EMBL" id="KAJ4828679.1"/>
    </source>
</evidence>
<dbReference type="InterPro" id="IPR013536">
    <property type="entry name" value="WLM_dom"/>
</dbReference>
<dbReference type="PANTHER" id="PTHR46622">
    <property type="entry name" value="DNA-DEPENDENT METALLOPROTEASE WSS1"/>
    <property type="match status" value="1"/>
</dbReference>
<dbReference type="Gene3D" id="4.10.1060.10">
    <property type="entry name" value="Zinc finger, RanBP2-type"/>
    <property type="match status" value="1"/>
</dbReference>
<evidence type="ECO:0000313" key="8">
    <source>
        <dbReference type="Proteomes" id="UP001141552"/>
    </source>
</evidence>
<feature type="domain" description="WLM" evidence="6">
    <location>
        <begin position="1"/>
        <end position="204"/>
    </location>
</feature>
<protein>
    <recommendedName>
        <fullName evidence="9">WLM domain-containing protein</fullName>
    </recommendedName>
</protein>
<comment type="caution">
    <text evidence="7">The sequence shown here is derived from an EMBL/GenBank/DDBJ whole genome shotgun (WGS) entry which is preliminary data.</text>
</comment>
<evidence type="ECO:0000259" key="6">
    <source>
        <dbReference type="PROSITE" id="PS51397"/>
    </source>
</evidence>
<dbReference type="GO" id="GO:0005634">
    <property type="term" value="C:nucleus"/>
    <property type="evidence" value="ECO:0007669"/>
    <property type="project" value="TreeGrafter"/>
</dbReference>
<dbReference type="GO" id="GO:0008270">
    <property type="term" value="F:zinc ion binding"/>
    <property type="evidence" value="ECO:0007669"/>
    <property type="project" value="UniProtKB-KW"/>
</dbReference>
<keyword evidence="3" id="KW-0862">Zinc</keyword>
<evidence type="ECO:0000259" key="5">
    <source>
        <dbReference type="PROSITE" id="PS50199"/>
    </source>
</evidence>
<dbReference type="OrthoDB" id="261960at2759"/>
<reference evidence="7" key="1">
    <citation type="submission" date="2022-02" db="EMBL/GenBank/DDBJ databases">
        <authorList>
            <person name="Henning P.M."/>
            <person name="McCubbin A.G."/>
            <person name="Shore J.S."/>
        </authorList>
    </citation>
    <scope>NUCLEOTIDE SEQUENCE</scope>
    <source>
        <strain evidence="7">F60SS</strain>
        <tissue evidence="7">Leaves</tissue>
    </source>
</reference>
<evidence type="ECO:0008006" key="9">
    <source>
        <dbReference type="Google" id="ProtNLM"/>
    </source>
</evidence>
<dbReference type="InterPro" id="IPR036443">
    <property type="entry name" value="Znf_RanBP2_sf"/>
</dbReference>
<organism evidence="7 8">
    <name type="scientific">Turnera subulata</name>
    <dbReference type="NCBI Taxonomy" id="218843"/>
    <lineage>
        <taxon>Eukaryota</taxon>
        <taxon>Viridiplantae</taxon>
        <taxon>Streptophyta</taxon>
        <taxon>Embryophyta</taxon>
        <taxon>Tracheophyta</taxon>
        <taxon>Spermatophyta</taxon>
        <taxon>Magnoliopsida</taxon>
        <taxon>eudicotyledons</taxon>
        <taxon>Gunneridae</taxon>
        <taxon>Pentapetalae</taxon>
        <taxon>rosids</taxon>
        <taxon>fabids</taxon>
        <taxon>Malpighiales</taxon>
        <taxon>Passifloraceae</taxon>
        <taxon>Turnera</taxon>
    </lineage>
</organism>
<dbReference type="Pfam" id="PF00641">
    <property type="entry name" value="Zn_ribbon_RanBP"/>
    <property type="match status" value="1"/>
</dbReference>
<dbReference type="EMBL" id="JAKUCV010006109">
    <property type="protein sequence ID" value="KAJ4828679.1"/>
    <property type="molecule type" value="Genomic_DNA"/>
</dbReference>
<dbReference type="SUPFAM" id="SSF90209">
    <property type="entry name" value="Ran binding protein zinc finger-like"/>
    <property type="match status" value="1"/>
</dbReference>
<dbReference type="AlphaFoldDB" id="A0A9Q0FBW1"/>
<keyword evidence="2 4" id="KW-0863">Zinc-finger</keyword>
<name>A0A9Q0FBW1_9ROSI</name>
<dbReference type="Pfam" id="PF08325">
    <property type="entry name" value="WLM"/>
    <property type="match status" value="1"/>
</dbReference>
<dbReference type="InterPro" id="IPR001876">
    <property type="entry name" value="Znf_RanBP2"/>
</dbReference>
<sequence>MNSGDLHKVWEIKALKRKPGHEEAQKMLDKIALQVQPIMRKHKWRVKVLSEFCPNNPALLGLNVGAGIHVKLRLRRANRDWDFIPFDQVLDTMLHELCHNAHGPHNANFYKLWDELRRECEELISKGISGTGQGFDLPGRRLGGFSRQPPVSSLRKTALAAAEKRAKLGSMLPSQPQRLGGNKTIMGALTPVQAAAMAAERRLQDEIWCASLSAAVFDDEENCSDLSGDLENAPKQVTEASKPCNGRKRSCESKDNTFFPSSTPHSGINFVDLSADASTSGSVFGTGSSPRKQNCNLYKNSSSNSSQRDAIFVDLTCDSTNGLIPNDETLHERKDSAMWECAVCTLLNPPLALICEACSTKKPNDASSKYKLWTCKFCTLENSVELDKCLACDQWRYSYGEPVSARAPNVGT</sequence>
<keyword evidence="8" id="KW-1185">Reference proteome</keyword>
<evidence type="ECO:0000256" key="2">
    <source>
        <dbReference type="ARBA" id="ARBA00022771"/>
    </source>
</evidence>
<evidence type="ECO:0000256" key="4">
    <source>
        <dbReference type="PROSITE-ProRule" id="PRU00322"/>
    </source>
</evidence>
<dbReference type="GO" id="GO:0008237">
    <property type="term" value="F:metallopeptidase activity"/>
    <property type="evidence" value="ECO:0007669"/>
    <property type="project" value="TreeGrafter"/>
</dbReference>
<dbReference type="PROSITE" id="PS01358">
    <property type="entry name" value="ZF_RANBP2_1"/>
    <property type="match status" value="2"/>
</dbReference>
<dbReference type="GO" id="GO:0006281">
    <property type="term" value="P:DNA repair"/>
    <property type="evidence" value="ECO:0007669"/>
    <property type="project" value="TreeGrafter"/>
</dbReference>
<evidence type="ECO:0000256" key="3">
    <source>
        <dbReference type="ARBA" id="ARBA00022833"/>
    </source>
</evidence>
<gene>
    <name evidence="7" type="ORF">Tsubulata_022613</name>
</gene>
<accession>A0A9Q0FBW1</accession>
<dbReference type="PROSITE" id="PS51397">
    <property type="entry name" value="WLM"/>
    <property type="match status" value="1"/>
</dbReference>
<dbReference type="InterPro" id="IPR053000">
    <property type="entry name" value="WSS1-like_metalloprotease"/>
</dbReference>
<feature type="domain" description="RanBP2-type" evidence="5">
    <location>
        <begin position="369"/>
        <end position="398"/>
    </location>
</feature>
<dbReference type="Proteomes" id="UP001141552">
    <property type="component" value="Unassembled WGS sequence"/>
</dbReference>
<reference evidence="7" key="2">
    <citation type="journal article" date="2023" name="Plants (Basel)">
        <title>Annotation of the Turnera subulata (Passifloraceae) Draft Genome Reveals the S-Locus Evolved after the Divergence of Turneroideae from Passifloroideae in a Stepwise Manner.</title>
        <authorList>
            <person name="Henning P.M."/>
            <person name="Roalson E.H."/>
            <person name="Mir W."/>
            <person name="McCubbin A.G."/>
            <person name="Shore J.S."/>
        </authorList>
    </citation>
    <scope>NUCLEOTIDE SEQUENCE</scope>
    <source>
        <strain evidence="7">F60SS</strain>
    </source>
</reference>
<keyword evidence="1" id="KW-0479">Metal-binding</keyword>